<gene>
    <name evidence="3" type="ORF">HanXRQr2_Chr14g0633741</name>
</gene>
<reference evidence="3" key="1">
    <citation type="journal article" date="2017" name="Nature">
        <title>The sunflower genome provides insights into oil metabolism, flowering and Asterid evolution.</title>
        <authorList>
            <person name="Badouin H."/>
            <person name="Gouzy J."/>
            <person name="Grassa C.J."/>
            <person name="Murat F."/>
            <person name="Staton S.E."/>
            <person name="Cottret L."/>
            <person name="Lelandais-Briere C."/>
            <person name="Owens G.L."/>
            <person name="Carrere S."/>
            <person name="Mayjonade B."/>
            <person name="Legrand L."/>
            <person name="Gill N."/>
            <person name="Kane N.C."/>
            <person name="Bowers J.E."/>
            <person name="Hubner S."/>
            <person name="Bellec A."/>
            <person name="Berard A."/>
            <person name="Berges H."/>
            <person name="Blanchet N."/>
            <person name="Boniface M.C."/>
            <person name="Brunel D."/>
            <person name="Catrice O."/>
            <person name="Chaidir N."/>
            <person name="Claudel C."/>
            <person name="Donnadieu C."/>
            <person name="Faraut T."/>
            <person name="Fievet G."/>
            <person name="Helmstetter N."/>
            <person name="King M."/>
            <person name="Knapp S.J."/>
            <person name="Lai Z."/>
            <person name="Le Paslier M.C."/>
            <person name="Lippi Y."/>
            <person name="Lorenzon L."/>
            <person name="Mandel J.R."/>
            <person name="Marage G."/>
            <person name="Marchand G."/>
            <person name="Marquand E."/>
            <person name="Bret-Mestries E."/>
            <person name="Morien E."/>
            <person name="Nambeesan S."/>
            <person name="Nguyen T."/>
            <person name="Pegot-Espagnet P."/>
            <person name="Pouilly N."/>
            <person name="Raftis F."/>
            <person name="Sallet E."/>
            <person name="Schiex T."/>
            <person name="Thomas J."/>
            <person name="Vandecasteele C."/>
            <person name="Vares D."/>
            <person name="Vear F."/>
            <person name="Vautrin S."/>
            <person name="Crespi M."/>
            <person name="Mangin B."/>
            <person name="Burke J.M."/>
            <person name="Salse J."/>
            <person name="Munos S."/>
            <person name="Vincourt P."/>
            <person name="Rieseberg L.H."/>
            <person name="Langlade N.B."/>
        </authorList>
    </citation>
    <scope>NUCLEOTIDE SEQUENCE</scope>
    <source>
        <tissue evidence="3">Leaves</tissue>
    </source>
</reference>
<reference evidence="3" key="2">
    <citation type="submission" date="2020-06" db="EMBL/GenBank/DDBJ databases">
        <title>Helianthus annuus Genome sequencing and assembly Release 2.</title>
        <authorList>
            <person name="Gouzy J."/>
            <person name="Langlade N."/>
            <person name="Munos S."/>
        </authorList>
    </citation>
    <scope>NUCLEOTIDE SEQUENCE</scope>
    <source>
        <tissue evidence="3">Leaves</tissue>
    </source>
</reference>
<sequence length="655" mass="72389">MVPPKGITKWKTKFFYIKAVAVTAKLTFRNVTDTIITETISVPKVDTVDWFPRLRIIGWKILSNSQMWVLRMMLGRMSRKARSVVREKSGGNLGPLGDPDAIDVPKKRVEKGVRFRKPKKTHEPAIVPPLVPQVAGISRTRLRSYNDYVVVSDTLEGLGILGGGAVASGSSAGSKPADEKKRKVDAAGAGEQKRPKLRRTRTAAISQPKPTVVTGKRSPSIEVVTPPSAHAEDARKKAAGQSIFNTVDSSDNLIEPRDIDVEGGEKPKSPEAEKPTPPPRPLVVEKTSGSTAAGMGFEGSSIQPGETELEFYYRSYTENWGVNYHRPPWTVMQGDDISNDPSACRNILSGLAPRLRFFVPVDYRVLGRKEEEIDRLRAEAEAMVKVAREGAEQVEREKAAFEKQKQTEAWAATARLKQVRTLSKLLSDERKGWREACARENEKLFRVRQQVTNLKAANVALVKEKAAGEAAAKEAKEAEARGAKALVEGLKVTARAAEAEARAREAAEARDSLISSLDQVKADRDWMRDHDIGHVLSEPFLTRLRTRAVNELKERAREAGFKAGYNECLNHVNPFYKSKFTEDRSGFHGVDTEARYVAAINAYNRLSISALEDIDKCLEAEDYVDRLRLLYDDPEEEEAAGGAKGDAGTSGTKED</sequence>
<dbReference type="PANTHER" id="PTHR31099">
    <property type="entry name" value="OS06G0165300 PROTEIN"/>
    <property type="match status" value="1"/>
</dbReference>
<organism evidence="3 4">
    <name type="scientific">Helianthus annuus</name>
    <name type="common">Common sunflower</name>
    <dbReference type="NCBI Taxonomy" id="4232"/>
    <lineage>
        <taxon>Eukaryota</taxon>
        <taxon>Viridiplantae</taxon>
        <taxon>Streptophyta</taxon>
        <taxon>Embryophyta</taxon>
        <taxon>Tracheophyta</taxon>
        <taxon>Spermatophyta</taxon>
        <taxon>Magnoliopsida</taxon>
        <taxon>eudicotyledons</taxon>
        <taxon>Gunneridae</taxon>
        <taxon>Pentapetalae</taxon>
        <taxon>asterids</taxon>
        <taxon>campanulids</taxon>
        <taxon>Asterales</taxon>
        <taxon>Asteraceae</taxon>
        <taxon>Asteroideae</taxon>
        <taxon>Heliantheae alliance</taxon>
        <taxon>Heliantheae</taxon>
        <taxon>Helianthus</taxon>
    </lineage>
</organism>
<dbReference type="Proteomes" id="UP000215914">
    <property type="component" value="Unassembled WGS sequence"/>
</dbReference>
<feature type="compositionally biased region" description="Basic and acidic residues" evidence="2">
    <location>
        <begin position="254"/>
        <end position="274"/>
    </location>
</feature>
<feature type="compositionally biased region" description="Basic and acidic residues" evidence="2">
    <location>
        <begin position="176"/>
        <end position="185"/>
    </location>
</feature>
<feature type="region of interest" description="Disordered" evidence="2">
    <location>
        <begin position="167"/>
        <end position="302"/>
    </location>
</feature>
<accession>A0A9K3E756</accession>
<dbReference type="EMBL" id="MNCJ02000329">
    <property type="protein sequence ID" value="KAF5768209.1"/>
    <property type="molecule type" value="Genomic_DNA"/>
</dbReference>
<evidence type="ECO:0000313" key="4">
    <source>
        <dbReference type="Proteomes" id="UP000215914"/>
    </source>
</evidence>
<name>A0A9K3E756_HELAN</name>
<evidence type="ECO:0000256" key="1">
    <source>
        <dbReference type="SAM" id="Coils"/>
    </source>
</evidence>
<dbReference type="Gramene" id="mRNA:HanXRQr2_Chr14g0633741">
    <property type="protein sequence ID" value="mRNA:HanXRQr2_Chr14g0633741"/>
    <property type="gene ID" value="HanXRQr2_Chr14g0633741"/>
</dbReference>
<keyword evidence="1" id="KW-0175">Coiled coil</keyword>
<proteinExistence type="predicted"/>
<dbReference type="AlphaFoldDB" id="A0A9K3E756"/>
<keyword evidence="4" id="KW-1185">Reference proteome</keyword>
<comment type="caution">
    <text evidence="3">The sequence shown here is derived from an EMBL/GenBank/DDBJ whole genome shotgun (WGS) entry which is preliminary data.</text>
</comment>
<feature type="region of interest" description="Disordered" evidence="2">
    <location>
        <begin position="634"/>
        <end position="655"/>
    </location>
</feature>
<feature type="compositionally biased region" description="Polar residues" evidence="2">
    <location>
        <begin position="242"/>
        <end position="252"/>
    </location>
</feature>
<protein>
    <submittedName>
        <fullName evidence="3">Uncharacterized protein</fullName>
    </submittedName>
</protein>
<dbReference type="PANTHER" id="PTHR31099:SF49">
    <property type="entry name" value="MYOSIN HEAVY CHAIN-LIKE PROTEIN"/>
    <property type="match status" value="1"/>
</dbReference>
<evidence type="ECO:0000313" key="3">
    <source>
        <dbReference type="EMBL" id="KAF5768209.1"/>
    </source>
</evidence>
<feature type="coiled-coil region" evidence="1">
    <location>
        <begin position="366"/>
        <end position="404"/>
    </location>
</feature>
<evidence type="ECO:0000256" key="2">
    <source>
        <dbReference type="SAM" id="MobiDB-lite"/>
    </source>
</evidence>